<organism evidence="2 3">
    <name type="scientific">Candidatus Raymondbacteria bacterium RIFOXYD12_FULL_49_13</name>
    <dbReference type="NCBI Taxonomy" id="1817890"/>
    <lineage>
        <taxon>Bacteria</taxon>
        <taxon>Raymondiibacteriota</taxon>
    </lineage>
</organism>
<dbReference type="InterPro" id="IPR005534">
    <property type="entry name" value="Curli_assmbl/transp-comp_CsgG"/>
</dbReference>
<dbReference type="Pfam" id="PF03783">
    <property type="entry name" value="CsgG"/>
    <property type="match status" value="1"/>
</dbReference>
<evidence type="ECO:0000256" key="1">
    <source>
        <dbReference type="SAM" id="SignalP"/>
    </source>
</evidence>
<accession>A0A1F7F6I5</accession>
<feature type="signal peptide" evidence="1">
    <location>
        <begin position="1"/>
        <end position="20"/>
    </location>
</feature>
<evidence type="ECO:0000313" key="3">
    <source>
        <dbReference type="Proteomes" id="UP000179243"/>
    </source>
</evidence>
<dbReference type="AlphaFoldDB" id="A0A1F7F6I5"/>
<dbReference type="Gene3D" id="3.40.50.10610">
    <property type="entry name" value="ABC-type transport auxiliary lipoprotein component"/>
    <property type="match status" value="1"/>
</dbReference>
<comment type="caution">
    <text evidence="2">The sequence shown here is derived from an EMBL/GenBank/DDBJ whole genome shotgun (WGS) entry which is preliminary data.</text>
</comment>
<dbReference type="Proteomes" id="UP000179243">
    <property type="component" value="Unassembled WGS sequence"/>
</dbReference>
<name>A0A1F7F6I5_UNCRA</name>
<dbReference type="SUPFAM" id="SSF52964">
    <property type="entry name" value="TolB, N-terminal domain"/>
    <property type="match status" value="1"/>
</dbReference>
<dbReference type="GO" id="GO:0030288">
    <property type="term" value="C:outer membrane-bounded periplasmic space"/>
    <property type="evidence" value="ECO:0007669"/>
    <property type="project" value="InterPro"/>
</dbReference>
<protein>
    <recommendedName>
        <fullName evidence="4">Curli production assembly/transport component CsgG</fullName>
    </recommendedName>
</protein>
<evidence type="ECO:0008006" key="4">
    <source>
        <dbReference type="Google" id="ProtNLM"/>
    </source>
</evidence>
<evidence type="ECO:0000313" key="2">
    <source>
        <dbReference type="EMBL" id="OGK02251.1"/>
    </source>
</evidence>
<reference evidence="2 3" key="1">
    <citation type="journal article" date="2016" name="Nat. Commun.">
        <title>Thousands of microbial genomes shed light on interconnected biogeochemical processes in an aquifer system.</title>
        <authorList>
            <person name="Anantharaman K."/>
            <person name="Brown C.T."/>
            <person name="Hug L.A."/>
            <person name="Sharon I."/>
            <person name="Castelle C.J."/>
            <person name="Probst A.J."/>
            <person name="Thomas B.C."/>
            <person name="Singh A."/>
            <person name="Wilkins M.J."/>
            <person name="Karaoz U."/>
            <person name="Brodie E.L."/>
            <person name="Williams K.H."/>
            <person name="Hubbard S.S."/>
            <person name="Banfield J.F."/>
        </authorList>
    </citation>
    <scope>NUCLEOTIDE SEQUENCE [LARGE SCALE GENOMIC DNA]</scope>
</reference>
<dbReference type="Gene3D" id="3.10.28.20">
    <property type="entry name" value="Acetamidase/Formamidase-like domains"/>
    <property type="match status" value="1"/>
</dbReference>
<gene>
    <name evidence="2" type="ORF">A2519_16355</name>
</gene>
<keyword evidence="1" id="KW-0732">Signal</keyword>
<dbReference type="EMBL" id="MFYX01000110">
    <property type="protein sequence ID" value="OGK02251.1"/>
    <property type="molecule type" value="Genomic_DNA"/>
</dbReference>
<proteinExistence type="predicted"/>
<feature type="chain" id="PRO_5009528427" description="Curli production assembly/transport component CsgG" evidence="1">
    <location>
        <begin position="21"/>
        <end position="585"/>
    </location>
</feature>
<sequence length="585" mass="62208">MTSTLLTRIGLLCAAVALFAANDWITTGKHQGYPNALYFVGVGLSEKGADAAKQSAMVEVKKQISVKVNASTFDEMTSFSINGAEKTTSKSASRAQLTTSGDIQGIQVVETAQQGKIYYALAVLDKNNFVSNTKARIQELKKDLATQMNGAKADIGAGKIGQGMKKLSAAKRDIADIMEQRTLLSAAAEVTAAEQIDVSVNDIAALYEKCVASIKVEKAAGDNQELTVGMVPEAPFMITVSAESVPVAGTLVELKDEAKKTVMEKYTDESGSASFSLGENVNSAVGSHKYITCVRLPVNETLRKVLAATDQTFTYKVNSNPCWAKITVKVAPELRADQIDLTDKAIKLLGKYDVQMDTASENTIEVSLSAKETGNVQGLSEARTFVKSDVTMGFALIQDGKSIVSFEKIGKGTGSTLGKSVSQGIGNVGIKSDIKLILDKICGAGADTPKRTIAVFPFKNMSAYTDWYNLAESVSDMIITKLINSRKFDVVERSQINKIMEEKTLGQSGIVEQSEALQIAQLAGAELILIGSASVVAGKIEVDARIIDSGKGTALCAMSASGFDITNLRPLADNLVGQVKGKCIK</sequence>